<feature type="transmembrane region" description="Helical" evidence="2">
    <location>
        <begin position="554"/>
        <end position="572"/>
    </location>
</feature>
<keyword evidence="5" id="KW-1185">Reference proteome</keyword>
<name>A0A5C0SKJ9_9EURY</name>
<accession>A0A5C0SKJ9</accession>
<organism evidence="4 5">
    <name type="scientific">Thermococcus aciditolerans</name>
    <dbReference type="NCBI Taxonomy" id="2598455"/>
    <lineage>
        <taxon>Archaea</taxon>
        <taxon>Methanobacteriati</taxon>
        <taxon>Methanobacteriota</taxon>
        <taxon>Thermococci</taxon>
        <taxon>Thermococcales</taxon>
        <taxon>Thermococcaceae</taxon>
        <taxon>Thermococcus</taxon>
    </lineage>
</organism>
<protein>
    <submittedName>
        <fullName evidence="4">PEGA domain-containing protein</fullName>
    </submittedName>
</protein>
<feature type="compositionally biased region" description="Pro residues" evidence="1">
    <location>
        <begin position="534"/>
        <end position="544"/>
    </location>
</feature>
<dbReference type="Proteomes" id="UP000322631">
    <property type="component" value="Chromosome"/>
</dbReference>
<feature type="domain" description="PEGA" evidence="3">
    <location>
        <begin position="384"/>
        <end position="447"/>
    </location>
</feature>
<evidence type="ECO:0000313" key="4">
    <source>
        <dbReference type="EMBL" id="QEK14861.1"/>
    </source>
</evidence>
<keyword evidence="2" id="KW-0472">Membrane</keyword>
<keyword evidence="2" id="KW-1133">Transmembrane helix</keyword>
<evidence type="ECO:0000256" key="1">
    <source>
        <dbReference type="SAM" id="MobiDB-lite"/>
    </source>
</evidence>
<reference evidence="4 5" key="1">
    <citation type="submission" date="2019-07" db="EMBL/GenBank/DDBJ databases">
        <title>Complete genome of Thermococcus acidophilus.</title>
        <authorList>
            <person name="Li X."/>
        </authorList>
    </citation>
    <scope>NUCLEOTIDE SEQUENCE [LARGE SCALE GENOMIC DNA]</scope>
    <source>
        <strain evidence="4 5">SY113</strain>
    </source>
</reference>
<evidence type="ECO:0000256" key="2">
    <source>
        <dbReference type="SAM" id="Phobius"/>
    </source>
</evidence>
<dbReference type="InterPro" id="IPR013229">
    <property type="entry name" value="PEGA"/>
</dbReference>
<dbReference type="EMBL" id="CP041932">
    <property type="protein sequence ID" value="QEK14861.1"/>
    <property type="molecule type" value="Genomic_DNA"/>
</dbReference>
<feature type="region of interest" description="Disordered" evidence="1">
    <location>
        <begin position="516"/>
        <end position="550"/>
    </location>
</feature>
<dbReference type="PANTHER" id="PTHR36194">
    <property type="entry name" value="S-LAYER-LIKE PROTEIN"/>
    <property type="match status" value="1"/>
</dbReference>
<dbReference type="AlphaFoldDB" id="A0A5C0SKJ9"/>
<evidence type="ECO:0000313" key="5">
    <source>
        <dbReference type="Proteomes" id="UP000322631"/>
    </source>
</evidence>
<sequence length="575" mass="61359">MRLKGLFLLGVLLLSLLPAVNAGNTAYGVLSIKGVGEVTIEGVGTFEAPIALVLPAGNYTVKVKGDVELEARVFMNSSRLVEVEFRKGNPGELVEGNLTILGVKVTYDWWKNYPVYNSTPSLGVGRGCGGGWSPFYYTDRPSPMTLKDIGSTVAKLLINNTVMPCYLRDGTQDINGKLEYVFHTIVSPGGVGGGAVLKNVSFITPLSAVSVASDIQYVKGYVFNASAASMTTPFTVILPVIPRDVYNVTGTSTDGDVIRIEHIPRIDTYNLSVGANHTLLTAVIRLKPEKKYKINYSLKRALELVRVEEREIKLHRVEVQTEPEGTSLVINGTVLVRGTSPAVFYLPPGNYTVKAFANGTGAREDFSLPGTERLNLTLRPFPVTLVLNVTPGNASVAIDGEQVKNTSVTLSPGEHLVTVSAPGHLAENLTVVLAPNESKVLTVALKPLPILFVETEPGNATVIVGNATCTSPCRLTLSPGRYVITASLTGYENASTGVYLKAGENVSVKLTLRKEVQEKTPTYTPPTTESESPSPTPGEGPAPSSPRTGDDGGLGLKVLFAALVVGVTVILLRRR</sequence>
<feature type="compositionally biased region" description="Low complexity" evidence="1">
    <location>
        <begin position="520"/>
        <end position="533"/>
    </location>
</feature>
<dbReference type="KEGG" id="them:FPV09_06905"/>
<evidence type="ECO:0000259" key="3">
    <source>
        <dbReference type="Pfam" id="PF08308"/>
    </source>
</evidence>
<dbReference type="GeneID" id="41609570"/>
<dbReference type="RefSeq" id="WP_148882833.1">
    <property type="nucleotide sequence ID" value="NZ_CP041932.1"/>
</dbReference>
<keyword evidence="2" id="KW-0812">Transmembrane</keyword>
<dbReference type="Pfam" id="PF08308">
    <property type="entry name" value="PEGA"/>
    <property type="match status" value="2"/>
</dbReference>
<proteinExistence type="predicted"/>
<feature type="domain" description="PEGA" evidence="3">
    <location>
        <begin position="449"/>
        <end position="515"/>
    </location>
</feature>
<dbReference type="PANTHER" id="PTHR36194:SF1">
    <property type="entry name" value="S-LAYER-LIKE PROTEIN"/>
    <property type="match status" value="1"/>
</dbReference>
<gene>
    <name evidence="4" type="ORF">FPV09_06905</name>
</gene>